<dbReference type="Proteomes" id="UP001059745">
    <property type="component" value="Plasmid unnamed2"/>
</dbReference>
<geneLocation type="plasmid" evidence="1 2">
    <name>unnamed2</name>
</geneLocation>
<dbReference type="EMBL" id="CP104217">
    <property type="protein sequence ID" value="UWX75445.1"/>
    <property type="molecule type" value="Genomic_DNA"/>
</dbReference>
<sequence>MSAHKWDLMTAKRGGLLTAFVPRPFENGPATKVNTLPESYIDVIASDLPQLVSLLDRG</sequence>
<protein>
    <submittedName>
        <fullName evidence="1">Uncharacterized protein</fullName>
    </submittedName>
</protein>
<dbReference type="RefSeq" id="WP_241161674.1">
    <property type="nucleotide sequence ID" value="NZ_CADEXJ010000019.1"/>
</dbReference>
<keyword evidence="1" id="KW-0614">Plasmid</keyword>
<gene>
    <name evidence="1" type="ORF">NYZ96_36100</name>
</gene>
<proteinExistence type="predicted"/>
<name>A0AB38U682_BURGA</name>
<dbReference type="AlphaFoldDB" id="A0AB38U682"/>
<evidence type="ECO:0000313" key="2">
    <source>
        <dbReference type="Proteomes" id="UP001059745"/>
    </source>
</evidence>
<accession>A0AB38U682</accession>
<evidence type="ECO:0000313" key="1">
    <source>
        <dbReference type="EMBL" id="UWX75445.1"/>
    </source>
</evidence>
<reference evidence="1" key="1">
    <citation type="submission" date="2022-09" db="EMBL/GenBank/DDBJ databases">
        <title>Genomic of Burkholderia gladioli.</title>
        <authorList>
            <person name="Wu H."/>
        </authorList>
    </citation>
    <scope>NUCLEOTIDE SEQUENCE</scope>
    <source>
        <strain evidence="1">ZN-S4</strain>
        <plasmid evidence="1">unnamed2</plasmid>
    </source>
</reference>
<organism evidence="1 2">
    <name type="scientific">Burkholderia gladioli</name>
    <name type="common">Pseudomonas marginata</name>
    <name type="synonym">Phytomonas marginata</name>
    <dbReference type="NCBI Taxonomy" id="28095"/>
    <lineage>
        <taxon>Bacteria</taxon>
        <taxon>Pseudomonadati</taxon>
        <taxon>Pseudomonadota</taxon>
        <taxon>Betaproteobacteria</taxon>
        <taxon>Burkholderiales</taxon>
        <taxon>Burkholderiaceae</taxon>
        <taxon>Burkholderia</taxon>
    </lineage>
</organism>